<gene>
    <name evidence="14" type="primary">LOC114245282</name>
</gene>
<protein>
    <recommendedName>
        <fullName evidence="2">Intraflagellar transport protein 122 homolog</fullName>
    </recommendedName>
</protein>
<dbReference type="GO" id="GO:0035721">
    <property type="term" value="P:intraciliary retrograde transport"/>
    <property type="evidence" value="ECO:0007669"/>
    <property type="project" value="TreeGrafter"/>
</dbReference>
<dbReference type="GO" id="GO:0030991">
    <property type="term" value="C:intraciliary transport particle A"/>
    <property type="evidence" value="ECO:0007669"/>
    <property type="project" value="TreeGrafter"/>
</dbReference>
<dbReference type="PANTHER" id="PTHR12764:SF4">
    <property type="entry name" value="INTRAFLAGELLAR TRANSPORT PROTEIN 122 HOMOLOG"/>
    <property type="match status" value="1"/>
</dbReference>
<dbReference type="GO" id="GO:0097730">
    <property type="term" value="C:non-motile cilium"/>
    <property type="evidence" value="ECO:0007669"/>
    <property type="project" value="TreeGrafter"/>
</dbReference>
<evidence type="ECO:0000256" key="2">
    <source>
        <dbReference type="ARBA" id="ARBA00019442"/>
    </source>
</evidence>
<dbReference type="Gene3D" id="1.25.40.470">
    <property type="match status" value="1"/>
</dbReference>
<comment type="subcellular location">
    <subcellularLocation>
        <location evidence="1">Cell projection</location>
        <location evidence="1">Cilium</location>
    </subcellularLocation>
</comment>
<evidence type="ECO:0000256" key="4">
    <source>
        <dbReference type="ARBA" id="ARBA00022737"/>
    </source>
</evidence>
<dbReference type="RefSeq" id="XP_028033209.1">
    <property type="nucleotide sequence ID" value="XM_028177408.1"/>
</dbReference>
<keyword evidence="9" id="KW-1133">Transmembrane helix</keyword>
<dbReference type="OrthoDB" id="10255582at2759"/>
<keyword evidence="9" id="KW-0812">Transmembrane</keyword>
<proteinExistence type="predicted"/>
<evidence type="ECO:0000256" key="1">
    <source>
        <dbReference type="ARBA" id="ARBA00004138"/>
    </source>
</evidence>
<evidence type="ECO:0000256" key="3">
    <source>
        <dbReference type="ARBA" id="ARBA00022574"/>
    </source>
</evidence>
<dbReference type="Gene3D" id="2.130.10.10">
    <property type="entry name" value="YVTN repeat-like/Quinoprotein amine dehydrogenase"/>
    <property type="match status" value="2"/>
</dbReference>
<keyword evidence="6" id="KW-0966">Cell projection</keyword>
<dbReference type="InterPro" id="IPR036322">
    <property type="entry name" value="WD40_repeat_dom_sf"/>
</dbReference>
<evidence type="ECO:0000256" key="6">
    <source>
        <dbReference type="ARBA" id="ARBA00023273"/>
    </source>
</evidence>
<dbReference type="InterPro" id="IPR056152">
    <property type="entry name" value="Beta-prop_IFT122_2nd"/>
</dbReference>
<evidence type="ECO:0000259" key="10">
    <source>
        <dbReference type="Pfam" id="PF23377"/>
    </source>
</evidence>
<dbReference type="PANTHER" id="PTHR12764">
    <property type="entry name" value="WD REPEAT DOMAIN-RELATED"/>
    <property type="match status" value="1"/>
</dbReference>
<dbReference type="InterPro" id="IPR057411">
    <property type="entry name" value="TPR_IFT122"/>
</dbReference>
<feature type="region of interest" description="Disordered" evidence="8">
    <location>
        <begin position="1158"/>
        <end position="1185"/>
    </location>
</feature>
<feature type="domain" description="IFT122 first beta-propeller" evidence="11">
    <location>
        <begin position="15"/>
        <end position="181"/>
    </location>
</feature>
<feature type="compositionally biased region" description="Polar residues" evidence="8">
    <location>
        <begin position="1167"/>
        <end position="1176"/>
    </location>
</feature>
<dbReference type="InterPro" id="IPR001680">
    <property type="entry name" value="WD40_rpt"/>
</dbReference>
<dbReference type="AlphaFoldDB" id="A0A6J2JYK2"/>
<dbReference type="PROSITE" id="PS50294">
    <property type="entry name" value="WD_REPEATS_REGION"/>
    <property type="match status" value="1"/>
</dbReference>
<accession>A0A6J2JYK2</accession>
<dbReference type="SMART" id="SM00320">
    <property type="entry name" value="WD40"/>
    <property type="match status" value="7"/>
</dbReference>
<dbReference type="CTD" id="38957"/>
<evidence type="ECO:0000313" key="14">
    <source>
        <dbReference type="RefSeq" id="XP_028033209.1"/>
    </source>
</evidence>
<name>A0A6J2JYK2_BOMMA</name>
<dbReference type="GO" id="GO:0061512">
    <property type="term" value="P:protein localization to cilium"/>
    <property type="evidence" value="ECO:0007669"/>
    <property type="project" value="TreeGrafter"/>
</dbReference>
<feature type="transmembrane region" description="Helical" evidence="9">
    <location>
        <begin position="217"/>
        <end position="242"/>
    </location>
</feature>
<feature type="repeat" description="WD" evidence="7">
    <location>
        <begin position="56"/>
        <end position="87"/>
    </location>
</feature>
<feature type="domain" description="Intraflagellar transport protein 122 homolog TPR" evidence="12">
    <location>
        <begin position="548"/>
        <end position="921"/>
    </location>
</feature>
<evidence type="ECO:0000313" key="13">
    <source>
        <dbReference type="Proteomes" id="UP000504629"/>
    </source>
</evidence>
<dbReference type="InterPro" id="IPR056153">
    <property type="entry name" value="Beta-prop_IFT122_1st"/>
</dbReference>
<dbReference type="Proteomes" id="UP000504629">
    <property type="component" value="Unplaced"/>
</dbReference>
<evidence type="ECO:0000256" key="5">
    <source>
        <dbReference type="ARBA" id="ARBA00023069"/>
    </source>
</evidence>
<keyword evidence="3 7" id="KW-0853">WD repeat</keyword>
<feature type="domain" description="IFT122 second beta-propeller" evidence="10">
    <location>
        <begin position="289"/>
        <end position="538"/>
    </location>
</feature>
<evidence type="ECO:0000256" key="9">
    <source>
        <dbReference type="SAM" id="Phobius"/>
    </source>
</evidence>
<evidence type="ECO:0000256" key="7">
    <source>
        <dbReference type="PROSITE-ProRule" id="PRU00221"/>
    </source>
</evidence>
<evidence type="ECO:0000259" key="11">
    <source>
        <dbReference type="Pfam" id="PF23381"/>
    </source>
</evidence>
<reference evidence="14" key="1">
    <citation type="submission" date="2025-08" db="UniProtKB">
        <authorList>
            <consortium name="RefSeq"/>
        </authorList>
    </citation>
    <scope>IDENTIFICATION</scope>
    <source>
        <tissue evidence="14">Silk gland</tissue>
    </source>
</reference>
<keyword evidence="5" id="KW-0969">Cilium</keyword>
<evidence type="ECO:0000256" key="8">
    <source>
        <dbReference type="SAM" id="MobiDB-lite"/>
    </source>
</evidence>
<sequence>MRTLPKWVNKIHEADKIEFSSVHTLCFSPDGSQLVVGAGEKVMVYDPRDGSLLQLLQAHKGAVHAVAYCGDGKKFASGSADRNVIIWTSKMEGILKYSHSEAIQCLAYNPVTFHLASCAISDFAFWSMDIKAVQKHKVSGRITSCAWSPNGQYLVIGLASGAVTFRDKVGNEIQRILREAAVWAVAFSKMTLLVTDWNETLSFYTIQGQQTLKERNIGMAAVSIMLLDSLILVGGVGGWAILTAEGVPIITTSQDWVWAIAPSPSFNNIAVACQDGTLWCYQVVFSTVHGLYRERYAYRENMTDVIIQHLTTGNKVRIKCHDRVQKIAIYKHRLAVQLPERVVVYEQGDVEGMLYRVREKLPQKSECSLLVATSDSLLLCQDTKLSMIGRQIPKSWSMPAPIRYVKVTSLRFEEVLLLGLMNGEIWQVEPNSGVSMMILQTPASVRCLDVSASRGCLSVVDEASTCRVYSLPSGELQYTEENVSSVSWNSWCDELLSLSGGGTLSIKAGHFTSATQPLIGSVVGFQGGRVFCLQANSMQTINVPLSHAVHQYIEHKLFNEAYAVACLGVTSSDWERLGVAALEEMSFEVARKAFQRSENITFLSLIDNLQERFDAGEKRDVIHGEILAYRGRYTDAARAFHSADRDDRALNLYVDLRMFNKAQEYVGEGDGLAALTRRRAEWARHVNEPRAAAEMYLAAGDVKRAAQLMAETGRRDMLIELARKLDKGSSESLRYVAEALEQAGELATSADVYQRLGDYTKVAQLAVAAGEWSRAFSLAREQSECKRDVYLPYAHKMAQENKFIEAQKAYHMAGETATAMRVFTILVGNAVTEERFSDAGYLHHLLASQFLDTASSLSGKERQKSLNQYEYNERHARIYHAYDSVHKCVHEPFSLSQPETLLNAARYILALLDGEAPPGVSMFCLYLCLAKQAKALSAHGLARQMLDKILGLQIPQKFQESVELLILKTRASSGSEARDDEVAPLCWRCRRHAPPLCAARCPHCHHSLVHSLATHEVLPLVQFKPAEGITHEEAFDLIERTPLPEVKDEQNTSDAEILRIDHEIDSNDPFLDKVEEEEDEGVVVCSRGNLMQLSPASVVIVKRNLFQPLYFRNMLPELPATACSNCQNLFYLEDYEIQLVVKGHCPFCRHPAEHLKNEDDDAEDSMLNDSTASTPGSPGDHHSWR</sequence>
<dbReference type="GeneID" id="114245282"/>
<dbReference type="Pfam" id="PF23381">
    <property type="entry name" value="Beta-prop_IFT122_1st"/>
    <property type="match status" value="1"/>
</dbReference>
<dbReference type="Pfam" id="PF23377">
    <property type="entry name" value="Beta-prop_IFT122_2nd"/>
    <property type="match status" value="1"/>
</dbReference>
<dbReference type="GO" id="GO:1905515">
    <property type="term" value="P:non-motile cilium assembly"/>
    <property type="evidence" value="ECO:0007669"/>
    <property type="project" value="TreeGrafter"/>
</dbReference>
<evidence type="ECO:0000259" key="12">
    <source>
        <dbReference type="Pfam" id="PF25295"/>
    </source>
</evidence>
<dbReference type="Pfam" id="PF25295">
    <property type="entry name" value="TPR_IFT122"/>
    <property type="match status" value="1"/>
</dbReference>
<keyword evidence="9" id="KW-0472">Membrane</keyword>
<dbReference type="SUPFAM" id="SSF50978">
    <property type="entry name" value="WD40 repeat-like"/>
    <property type="match status" value="2"/>
</dbReference>
<organism evidence="13 14">
    <name type="scientific">Bombyx mandarina</name>
    <name type="common">Wild silk moth</name>
    <name type="synonym">Wild silkworm</name>
    <dbReference type="NCBI Taxonomy" id="7092"/>
    <lineage>
        <taxon>Eukaryota</taxon>
        <taxon>Metazoa</taxon>
        <taxon>Ecdysozoa</taxon>
        <taxon>Arthropoda</taxon>
        <taxon>Hexapoda</taxon>
        <taxon>Insecta</taxon>
        <taxon>Pterygota</taxon>
        <taxon>Neoptera</taxon>
        <taxon>Endopterygota</taxon>
        <taxon>Lepidoptera</taxon>
        <taxon>Glossata</taxon>
        <taxon>Ditrysia</taxon>
        <taxon>Bombycoidea</taxon>
        <taxon>Bombycidae</taxon>
        <taxon>Bombycinae</taxon>
        <taxon>Bombyx</taxon>
    </lineage>
</organism>
<dbReference type="KEGG" id="bman:114245282"/>
<dbReference type="PROSITE" id="PS50082">
    <property type="entry name" value="WD_REPEATS_2"/>
    <property type="match status" value="1"/>
</dbReference>
<dbReference type="InterPro" id="IPR039857">
    <property type="entry name" value="Ift122/121"/>
</dbReference>
<keyword evidence="13" id="KW-1185">Reference proteome</keyword>
<keyword evidence="4" id="KW-0677">Repeat</keyword>
<dbReference type="InterPro" id="IPR015943">
    <property type="entry name" value="WD40/YVTN_repeat-like_dom_sf"/>
</dbReference>